<sequence length="348" mass="37727">MIEHPQISAYVLSGTGLLCSFRSDGDEKSCCTGRRNLARQSSRSRLGSGLVRGRRLKYANCIVQSASDYEVLDGEVDVKELLAVDRAHDDIRARLNQILPDVSPGYSLVLDVSGFDALSIQVLADRGASNFALPDCRNLVDLAASLVEVGGYENIKWWYSGAPVTLVSRVPVLRAVLDVDGFHTVLKVSAAETLSEINKVAMKSGIQSVGVFLSGDLPLGQILELSRMIDNECERIHLVGLSAPPKSRPRASQFHTVYHALTESIGSLHVELPIDVQSSDVGSIRDVYGELLALISANDSGLIHFRVPVKPVVESILQEIEEGAGNNDLFDSFSEMDVSDDDSSDDSE</sequence>
<proteinExistence type="predicted"/>
<protein>
    <submittedName>
        <fullName evidence="2">Uncharacterized protein</fullName>
    </submittedName>
</protein>
<dbReference type="EMBL" id="HBFP01006115">
    <property type="protein sequence ID" value="CAD8819965.1"/>
    <property type="molecule type" value="Transcribed_RNA"/>
</dbReference>
<gene>
    <name evidence="2" type="ORF">TOLI1172_LOCUS4354</name>
</gene>
<reference evidence="2" key="1">
    <citation type="submission" date="2021-01" db="EMBL/GenBank/DDBJ databases">
        <authorList>
            <person name="Corre E."/>
            <person name="Pelletier E."/>
            <person name="Niang G."/>
            <person name="Scheremetjew M."/>
            <person name="Finn R."/>
            <person name="Kale V."/>
            <person name="Holt S."/>
            <person name="Cochrane G."/>
            <person name="Meng A."/>
            <person name="Brown T."/>
            <person name="Cohen L."/>
        </authorList>
    </citation>
    <scope>NUCLEOTIDE SEQUENCE</scope>
    <source>
        <strain evidence="2">CCMP3278</strain>
    </source>
</reference>
<dbReference type="AlphaFoldDB" id="A0A7S0ZF66"/>
<feature type="compositionally biased region" description="Acidic residues" evidence="1">
    <location>
        <begin position="337"/>
        <end position="348"/>
    </location>
</feature>
<name>A0A7S0ZF66_9RHOD</name>
<accession>A0A7S0ZF66</accession>
<feature type="region of interest" description="Disordered" evidence="1">
    <location>
        <begin position="327"/>
        <end position="348"/>
    </location>
</feature>
<organism evidence="2">
    <name type="scientific">Timspurckia oligopyrenoides</name>
    <dbReference type="NCBI Taxonomy" id="708627"/>
    <lineage>
        <taxon>Eukaryota</taxon>
        <taxon>Rhodophyta</taxon>
        <taxon>Bangiophyceae</taxon>
        <taxon>Porphyridiales</taxon>
        <taxon>Porphyridiaceae</taxon>
        <taxon>Timspurckia</taxon>
    </lineage>
</organism>
<evidence type="ECO:0000313" key="2">
    <source>
        <dbReference type="EMBL" id="CAD8819965.1"/>
    </source>
</evidence>
<evidence type="ECO:0000256" key="1">
    <source>
        <dbReference type="SAM" id="MobiDB-lite"/>
    </source>
</evidence>